<dbReference type="SMART" id="SM00490">
    <property type="entry name" value="HELICc"/>
    <property type="match status" value="1"/>
</dbReference>
<accession>A0A9K3L9X2</accession>
<dbReference type="SMART" id="SM00487">
    <property type="entry name" value="DEXDc"/>
    <property type="match status" value="1"/>
</dbReference>
<organism evidence="12 13">
    <name type="scientific">Nitzschia inconspicua</name>
    <dbReference type="NCBI Taxonomy" id="303405"/>
    <lineage>
        <taxon>Eukaryota</taxon>
        <taxon>Sar</taxon>
        <taxon>Stramenopiles</taxon>
        <taxon>Ochrophyta</taxon>
        <taxon>Bacillariophyta</taxon>
        <taxon>Bacillariophyceae</taxon>
        <taxon>Bacillariophycidae</taxon>
        <taxon>Bacillariales</taxon>
        <taxon>Bacillariaceae</taxon>
        <taxon>Nitzschia</taxon>
    </lineage>
</organism>
<keyword evidence="2 7" id="KW-0378">Hydrolase</keyword>
<dbReference type="EMBL" id="JAGRRH010000014">
    <property type="protein sequence ID" value="KAG7358504.1"/>
    <property type="molecule type" value="Genomic_DNA"/>
</dbReference>
<reference evidence="12" key="1">
    <citation type="journal article" date="2021" name="Sci. Rep.">
        <title>Diploid genomic architecture of Nitzschia inconspicua, an elite biomass production diatom.</title>
        <authorList>
            <person name="Oliver A."/>
            <person name="Podell S."/>
            <person name="Pinowska A."/>
            <person name="Traller J.C."/>
            <person name="Smith S.R."/>
            <person name="McClure R."/>
            <person name="Beliaev A."/>
            <person name="Bohutskyi P."/>
            <person name="Hill E.A."/>
            <person name="Rabines A."/>
            <person name="Zheng H."/>
            <person name="Allen L.Z."/>
            <person name="Kuo A."/>
            <person name="Grigoriev I.V."/>
            <person name="Allen A.E."/>
            <person name="Hazlebeck D."/>
            <person name="Allen E.E."/>
        </authorList>
    </citation>
    <scope>NUCLEOTIDE SEQUENCE</scope>
    <source>
        <strain evidence="12">Hildebrandi</strain>
    </source>
</reference>
<dbReference type="PROSITE" id="PS51195">
    <property type="entry name" value="Q_MOTIF"/>
    <property type="match status" value="1"/>
</dbReference>
<dbReference type="PANTHER" id="PTHR24031">
    <property type="entry name" value="RNA HELICASE"/>
    <property type="match status" value="1"/>
</dbReference>
<dbReference type="GO" id="GO:0003723">
    <property type="term" value="F:RNA binding"/>
    <property type="evidence" value="ECO:0007669"/>
    <property type="project" value="UniProtKB-UniRule"/>
</dbReference>
<feature type="domain" description="DEAD-box RNA helicase Q" evidence="11">
    <location>
        <begin position="114"/>
        <end position="142"/>
    </location>
</feature>
<feature type="domain" description="Helicase C-terminal" evidence="10">
    <location>
        <begin position="414"/>
        <end position="591"/>
    </location>
</feature>
<feature type="short sequence motif" description="Q motif" evidence="6">
    <location>
        <begin position="114"/>
        <end position="142"/>
    </location>
</feature>
<dbReference type="AlphaFoldDB" id="A0A9K3L9X2"/>
<feature type="region of interest" description="Disordered" evidence="8">
    <location>
        <begin position="673"/>
        <end position="692"/>
    </location>
</feature>
<feature type="domain" description="Helicase ATP-binding" evidence="9">
    <location>
        <begin position="145"/>
        <end position="365"/>
    </location>
</feature>
<sequence length="793" mass="90413">MISTVVCSLHGRRHVCKRLALQRWHRMKAEKMPSVDADVVRPFSVAAAPVLSIVRRNARPSSLTSSMVSGLSGHPAAFFSTSSVPKAFIDSPIDGDQEEIISTDAFREELRFPTRFEDLGLHPKTLKALRRQGLHRLTEVQQQTFHAIFKGKNVVARSRTGTGKTMAFLIPALERLLEQQHEHNIVEELPSHPPPRHGIQILILVPTRELAVQIHQETEKLLQFHHKANPNLTSQVLYGGSFKEQDIRQFQKALPTILVATPGRLKDHLATTTLTHSTKEGDDVSTPTTIHVPFRKCLQSLQTLVLDETDRLLAMGFRRDITDILSAIPAVANGEVQRQTLLFSATLPKDVLDVVDLAMPKAPSVDDRLIDEAITHSNYQLIDCIQESDSTTHTNDNTIQSYMILPSERFWKGSMEYILELLEGGTNNNNKKKKNHSQKIIVFFPMTRLVQLYFKFFTDRLGYGRVWELHGKMHQRDRNVVARRFRNTPSGLLLTSDVSARGVDYPDVTHVVQVGAAPSRETYIHRLGRCGRAGKRGEGMLILPEIEQDFLHELEGLNIDPPDERTQEHMMSKLNNRHLESELGLLQQDLRRGQDDSEIQKALHMAYHAMISYYFQTCRDKQQSPEQVVTTLNQLLQDFGLSELPSIEFDRAKKMGIETLPGLNVRKTWDDIISSSNQNSPPTTSSSEEFQRKPYGEFDDWFGVNKNNINNNNNSRQEPVSRPRSEPPKYRSTTNSANRNSYSSKRDQNNVDSKPRKTNEQTPTVAFKDRRQQSRRLDKFQRWEVRGELVEKS</sequence>
<dbReference type="InterPro" id="IPR011545">
    <property type="entry name" value="DEAD/DEAH_box_helicase_dom"/>
</dbReference>
<gene>
    <name evidence="12" type="ORF">IV203_015093</name>
</gene>
<evidence type="ECO:0000256" key="1">
    <source>
        <dbReference type="ARBA" id="ARBA00022741"/>
    </source>
</evidence>
<keyword evidence="3 7" id="KW-0347">Helicase</keyword>
<dbReference type="InterPro" id="IPR001650">
    <property type="entry name" value="Helicase_C-like"/>
</dbReference>
<dbReference type="InterPro" id="IPR014001">
    <property type="entry name" value="Helicase_ATP-bd"/>
</dbReference>
<dbReference type="GO" id="GO:0016787">
    <property type="term" value="F:hydrolase activity"/>
    <property type="evidence" value="ECO:0007669"/>
    <property type="project" value="UniProtKB-KW"/>
</dbReference>
<evidence type="ECO:0000259" key="9">
    <source>
        <dbReference type="PROSITE" id="PS51192"/>
    </source>
</evidence>
<dbReference type="Pfam" id="PF00271">
    <property type="entry name" value="Helicase_C"/>
    <property type="match status" value="1"/>
</dbReference>
<comment type="function">
    <text evidence="7">RNA helicase.</text>
</comment>
<dbReference type="InterPro" id="IPR014014">
    <property type="entry name" value="RNA_helicase_DEAD_Q_motif"/>
</dbReference>
<comment type="domain">
    <text evidence="7">The Q motif is unique to and characteristic of the DEAD box family of RNA helicases and controls ATP binding and hydrolysis.</text>
</comment>
<dbReference type="PROSITE" id="PS51192">
    <property type="entry name" value="HELICASE_ATP_BIND_1"/>
    <property type="match status" value="1"/>
</dbReference>
<dbReference type="Pfam" id="PF00270">
    <property type="entry name" value="DEAD"/>
    <property type="match status" value="1"/>
</dbReference>
<evidence type="ECO:0000256" key="4">
    <source>
        <dbReference type="ARBA" id="ARBA00022840"/>
    </source>
</evidence>
<feature type="compositionally biased region" description="Low complexity" evidence="8">
    <location>
        <begin position="674"/>
        <end position="687"/>
    </location>
</feature>
<feature type="compositionally biased region" description="Basic and acidic residues" evidence="8">
    <location>
        <begin position="744"/>
        <end position="759"/>
    </location>
</feature>
<feature type="compositionally biased region" description="Basic and acidic residues" evidence="8">
    <location>
        <begin position="719"/>
        <end position="729"/>
    </location>
</feature>
<keyword evidence="4 7" id="KW-0067">ATP-binding</keyword>
<dbReference type="CDD" id="cd00268">
    <property type="entry name" value="DEADc"/>
    <property type="match status" value="1"/>
</dbReference>
<keyword evidence="1 7" id="KW-0547">Nucleotide-binding</keyword>
<evidence type="ECO:0000256" key="8">
    <source>
        <dbReference type="SAM" id="MobiDB-lite"/>
    </source>
</evidence>
<dbReference type="Proteomes" id="UP000693970">
    <property type="component" value="Unassembled WGS sequence"/>
</dbReference>
<evidence type="ECO:0000256" key="5">
    <source>
        <dbReference type="ARBA" id="ARBA00022884"/>
    </source>
</evidence>
<comment type="catalytic activity">
    <reaction evidence="7">
        <text>ATP + H2O = ADP + phosphate + H(+)</text>
        <dbReference type="Rhea" id="RHEA:13065"/>
        <dbReference type="ChEBI" id="CHEBI:15377"/>
        <dbReference type="ChEBI" id="CHEBI:15378"/>
        <dbReference type="ChEBI" id="CHEBI:30616"/>
        <dbReference type="ChEBI" id="CHEBI:43474"/>
        <dbReference type="ChEBI" id="CHEBI:456216"/>
        <dbReference type="EC" id="3.6.4.13"/>
    </reaction>
</comment>
<evidence type="ECO:0000256" key="7">
    <source>
        <dbReference type="RuleBase" id="RU365068"/>
    </source>
</evidence>
<comment type="caution">
    <text evidence="12">The sequence shown here is derived from an EMBL/GenBank/DDBJ whole genome shotgun (WGS) entry which is preliminary data.</text>
</comment>
<evidence type="ECO:0000313" key="12">
    <source>
        <dbReference type="EMBL" id="KAG7358504.1"/>
    </source>
</evidence>
<protein>
    <recommendedName>
        <fullName evidence="7">ATP-dependent RNA helicase</fullName>
        <ecNumber evidence="7">3.6.4.13</ecNumber>
    </recommendedName>
</protein>
<evidence type="ECO:0000256" key="6">
    <source>
        <dbReference type="PROSITE-ProRule" id="PRU00552"/>
    </source>
</evidence>
<evidence type="ECO:0000313" key="13">
    <source>
        <dbReference type="Proteomes" id="UP000693970"/>
    </source>
</evidence>
<evidence type="ECO:0000259" key="10">
    <source>
        <dbReference type="PROSITE" id="PS51194"/>
    </source>
</evidence>
<dbReference type="EC" id="3.6.4.13" evidence="7"/>
<name>A0A9K3L9X2_9STRA</name>
<comment type="similarity">
    <text evidence="7">Belongs to the DEAD box helicase family.</text>
</comment>
<keyword evidence="13" id="KW-1185">Reference proteome</keyword>
<dbReference type="PROSITE" id="PS51194">
    <property type="entry name" value="HELICASE_CTER"/>
    <property type="match status" value="1"/>
</dbReference>
<dbReference type="CDD" id="cd18787">
    <property type="entry name" value="SF2_C_DEAD"/>
    <property type="match status" value="1"/>
</dbReference>
<reference evidence="12" key="2">
    <citation type="submission" date="2021-04" db="EMBL/GenBank/DDBJ databases">
        <authorList>
            <person name="Podell S."/>
        </authorList>
    </citation>
    <scope>NUCLEOTIDE SEQUENCE</scope>
    <source>
        <strain evidence="12">Hildebrandi</strain>
    </source>
</reference>
<dbReference type="OrthoDB" id="193716at2759"/>
<dbReference type="InterPro" id="IPR044742">
    <property type="entry name" value="DEAD/DEAH_RhlB"/>
</dbReference>
<feature type="region of interest" description="Disordered" evidence="8">
    <location>
        <begin position="701"/>
        <end position="774"/>
    </location>
</feature>
<evidence type="ECO:0000256" key="3">
    <source>
        <dbReference type="ARBA" id="ARBA00022806"/>
    </source>
</evidence>
<dbReference type="GO" id="GO:0005524">
    <property type="term" value="F:ATP binding"/>
    <property type="evidence" value="ECO:0007669"/>
    <property type="project" value="UniProtKB-UniRule"/>
</dbReference>
<evidence type="ECO:0000256" key="2">
    <source>
        <dbReference type="ARBA" id="ARBA00022801"/>
    </source>
</evidence>
<keyword evidence="5 7" id="KW-0694">RNA-binding</keyword>
<feature type="compositionally biased region" description="Low complexity" evidence="8">
    <location>
        <begin position="705"/>
        <end position="714"/>
    </location>
</feature>
<dbReference type="GO" id="GO:0003724">
    <property type="term" value="F:RNA helicase activity"/>
    <property type="evidence" value="ECO:0007669"/>
    <property type="project" value="UniProtKB-EC"/>
</dbReference>
<feature type="compositionally biased region" description="Polar residues" evidence="8">
    <location>
        <begin position="731"/>
        <end position="743"/>
    </location>
</feature>
<proteinExistence type="inferred from homology"/>
<evidence type="ECO:0000259" key="11">
    <source>
        <dbReference type="PROSITE" id="PS51195"/>
    </source>
</evidence>